<accession>A0AAN9Q1J7</accession>
<dbReference type="EMBL" id="JAYMYQ010000008">
    <property type="protein sequence ID" value="KAK7315633.1"/>
    <property type="molecule type" value="Genomic_DNA"/>
</dbReference>
<proteinExistence type="predicted"/>
<reference evidence="1 2" key="1">
    <citation type="submission" date="2024-01" db="EMBL/GenBank/DDBJ databases">
        <title>The genomes of 5 underutilized Papilionoideae crops provide insights into root nodulation and disease resistanc.</title>
        <authorList>
            <person name="Jiang F."/>
        </authorList>
    </citation>
    <scope>NUCLEOTIDE SEQUENCE [LARGE SCALE GENOMIC DNA]</scope>
    <source>
        <strain evidence="1">LVBAO_FW01</strain>
        <tissue evidence="1">Leaves</tissue>
    </source>
</reference>
<dbReference type="AlphaFoldDB" id="A0AAN9Q1J7"/>
<keyword evidence="2" id="KW-1185">Reference proteome</keyword>
<protein>
    <submittedName>
        <fullName evidence="1">Uncharacterized protein</fullName>
    </submittedName>
</protein>
<dbReference type="Proteomes" id="UP001367508">
    <property type="component" value="Unassembled WGS sequence"/>
</dbReference>
<gene>
    <name evidence="1" type="ORF">VNO77_34199</name>
</gene>
<organism evidence="1 2">
    <name type="scientific">Canavalia gladiata</name>
    <name type="common">Sword bean</name>
    <name type="synonym">Dolichos gladiatus</name>
    <dbReference type="NCBI Taxonomy" id="3824"/>
    <lineage>
        <taxon>Eukaryota</taxon>
        <taxon>Viridiplantae</taxon>
        <taxon>Streptophyta</taxon>
        <taxon>Embryophyta</taxon>
        <taxon>Tracheophyta</taxon>
        <taxon>Spermatophyta</taxon>
        <taxon>Magnoliopsida</taxon>
        <taxon>eudicotyledons</taxon>
        <taxon>Gunneridae</taxon>
        <taxon>Pentapetalae</taxon>
        <taxon>rosids</taxon>
        <taxon>fabids</taxon>
        <taxon>Fabales</taxon>
        <taxon>Fabaceae</taxon>
        <taxon>Papilionoideae</taxon>
        <taxon>50 kb inversion clade</taxon>
        <taxon>NPAAA clade</taxon>
        <taxon>indigoferoid/millettioid clade</taxon>
        <taxon>Phaseoleae</taxon>
        <taxon>Canavalia</taxon>
    </lineage>
</organism>
<comment type="caution">
    <text evidence="1">The sequence shown here is derived from an EMBL/GenBank/DDBJ whole genome shotgun (WGS) entry which is preliminary data.</text>
</comment>
<evidence type="ECO:0000313" key="2">
    <source>
        <dbReference type="Proteomes" id="UP001367508"/>
    </source>
</evidence>
<sequence length="155" mass="17541">MQEIPNTSSDMWFLEAWFSVQWLLLEPLNHGKLNLKLMLIWFPWTFEQAKQDLKALAFKTKFILPQLGVYGSSSTWAMLQDIKGPHVPQIGPNVGDKGVFNDNNEIDGGVGESLKDLGVGVIDFDLVDKNGQKKLSNFLWRWEVVNQDVVVDAHG</sequence>
<evidence type="ECO:0000313" key="1">
    <source>
        <dbReference type="EMBL" id="KAK7315633.1"/>
    </source>
</evidence>
<name>A0AAN9Q1J7_CANGL</name>